<feature type="chain" id="PRO_5034647376" evidence="1">
    <location>
        <begin position="30"/>
        <end position="372"/>
    </location>
</feature>
<dbReference type="NCBIfam" id="TIGR02595">
    <property type="entry name" value="PEP_CTERM"/>
    <property type="match status" value="1"/>
</dbReference>
<evidence type="ECO:0000259" key="2">
    <source>
        <dbReference type="Pfam" id="PF07589"/>
    </source>
</evidence>
<evidence type="ECO:0000256" key="1">
    <source>
        <dbReference type="SAM" id="SignalP"/>
    </source>
</evidence>
<organism evidence="4 5">
    <name type="scientific">Derxia gummosa DSM 723</name>
    <dbReference type="NCBI Taxonomy" id="1121388"/>
    <lineage>
        <taxon>Bacteria</taxon>
        <taxon>Pseudomonadati</taxon>
        <taxon>Pseudomonadota</taxon>
        <taxon>Betaproteobacteria</taxon>
        <taxon>Burkholderiales</taxon>
        <taxon>Alcaligenaceae</taxon>
        <taxon>Derxia</taxon>
    </lineage>
</organism>
<keyword evidence="4" id="KW-1185">Reference proteome</keyword>
<name>A0A8B6X5B9_9BURK</name>
<reference evidence="5" key="2">
    <citation type="submission" date="2025-08" db="UniProtKB">
        <authorList>
            <consortium name="RefSeq"/>
        </authorList>
    </citation>
    <scope>IDENTIFICATION</scope>
</reference>
<accession>A0A8B6X5B9</accession>
<dbReference type="NCBIfam" id="TIGR04215">
    <property type="entry name" value="choice_anch_A"/>
    <property type="match status" value="2"/>
</dbReference>
<dbReference type="RefSeq" id="WP_028312218.1">
    <property type="nucleotide sequence ID" value="NZ_AXWS01000015.1"/>
</dbReference>
<dbReference type="Pfam" id="PF20597">
    <property type="entry name" value="pAdhesive_15"/>
    <property type="match status" value="1"/>
</dbReference>
<proteinExistence type="predicted"/>
<dbReference type="OrthoDB" id="8591592at2"/>
<evidence type="ECO:0000313" key="4">
    <source>
        <dbReference type="Proteomes" id="UP000675920"/>
    </source>
</evidence>
<reference evidence="5" key="1">
    <citation type="journal article" date="2004" name="J. Biol. Chem.">
        <title>Identification and biochemical characterization of two novel collagen binding MSCRAMMs of Bacillus anthracis.</title>
        <authorList>
            <person name="Xu Y."/>
            <person name="Liang X."/>
            <person name="Chen Y."/>
            <person name="Koehler T.M."/>
            <person name="Hook M."/>
        </authorList>
    </citation>
    <scope>NUCLEOTIDE SEQUENCE</scope>
</reference>
<feature type="domain" description="Choice-of-anchor A" evidence="3">
    <location>
        <begin position="33"/>
        <end position="307"/>
    </location>
</feature>
<dbReference type="InterPro" id="IPR026588">
    <property type="entry name" value="Choice_anch_A"/>
</dbReference>
<dbReference type="Proteomes" id="UP000675920">
    <property type="component" value="Unplaced"/>
</dbReference>
<dbReference type="Pfam" id="PF07589">
    <property type="entry name" value="PEP-CTERM"/>
    <property type="match status" value="1"/>
</dbReference>
<dbReference type="AlphaFoldDB" id="A0A8B6X5B9"/>
<keyword evidence="1" id="KW-0732">Signal</keyword>
<evidence type="ECO:0000259" key="3">
    <source>
        <dbReference type="Pfam" id="PF20597"/>
    </source>
</evidence>
<feature type="domain" description="Ice-binding protein C-terminal" evidence="2">
    <location>
        <begin position="338"/>
        <end position="362"/>
    </location>
</feature>
<sequence>MRLARPPHFRLKPLLLAIGLVAGGGSAHATSALGVAGGFNVFLFGNSNQTSDTQGRIAVGGNATFTNMPVGDLTYGSEPTLVVGGDLTYTNATLRPGSNIVVGGNASLGNLRLDGNLSAGGSVTLAPAGQINGNVTYGSNFGKTSSFTLNGSATQGSTTLPVDFAAARGELTALSAAQVDAADPTAGLQWGALMVNAGGAAPGSTSFFNVSADSFNHAYSGFSIFAPAGATVVINVAGSSLSMPNTGFSSAGGITLDHVLFNLYEATSLTFQGSAHGSFLAPLADVTAGWGGFNGTLIANSLSGAGGAASGLEFHVRDFGSGPNTLFSGGGLRDVTAAVPEPSSLALMVAGVGALGAQRRRRMAARARSLAA</sequence>
<evidence type="ECO:0000313" key="5">
    <source>
        <dbReference type="RefSeq" id="WP_028312218.1"/>
    </source>
</evidence>
<dbReference type="InterPro" id="IPR013424">
    <property type="entry name" value="Ice-binding_C"/>
</dbReference>
<feature type="signal peptide" evidence="1">
    <location>
        <begin position="1"/>
        <end position="29"/>
    </location>
</feature>
<protein>
    <submittedName>
        <fullName evidence="5">Choice-of-anchor A family protein</fullName>
    </submittedName>
</protein>